<evidence type="ECO:0000256" key="3">
    <source>
        <dbReference type="ARBA" id="ARBA00022448"/>
    </source>
</evidence>
<keyword evidence="11" id="KW-0732">Signal</keyword>
<keyword evidence="7" id="KW-0653">Protein transport</keyword>
<feature type="signal peptide" evidence="11">
    <location>
        <begin position="1"/>
        <end position="21"/>
    </location>
</feature>
<evidence type="ECO:0000256" key="10">
    <source>
        <dbReference type="SAM" id="MobiDB-lite"/>
    </source>
</evidence>
<dbReference type="Pfam" id="PF03544">
    <property type="entry name" value="TonB_C"/>
    <property type="match status" value="1"/>
</dbReference>
<keyword evidence="14" id="KW-1185">Reference proteome</keyword>
<feature type="region of interest" description="Disordered" evidence="10">
    <location>
        <begin position="40"/>
        <end position="78"/>
    </location>
</feature>
<keyword evidence="3" id="KW-0813">Transport</keyword>
<evidence type="ECO:0000313" key="14">
    <source>
        <dbReference type="Proteomes" id="UP000228945"/>
    </source>
</evidence>
<evidence type="ECO:0000256" key="6">
    <source>
        <dbReference type="ARBA" id="ARBA00022692"/>
    </source>
</evidence>
<evidence type="ECO:0000313" key="13">
    <source>
        <dbReference type="EMBL" id="ATQ43091.1"/>
    </source>
</evidence>
<feature type="domain" description="TonB C-terminal" evidence="12">
    <location>
        <begin position="134"/>
        <end position="229"/>
    </location>
</feature>
<reference evidence="13 14" key="1">
    <citation type="submission" date="2017-10" db="EMBL/GenBank/DDBJ databases">
        <title>Genome sequence of Caulobacter mirabilis FWC38.</title>
        <authorList>
            <person name="Fiebig A."/>
            <person name="Crosson S."/>
        </authorList>
    </citation>
    <scope>NUCLEOTIDE SEQUENCE [LARGE SCALE GENOMIC DNA]</scope>
    <source>
        <strain evidence="13 14">FWC 38</strain>
    </source>
</reference>
<keyword evidence="8" id="KW-1133">Transmembrane helix</keyword>
<dbReference type="RefSeq" id="WP_150131389.1">
    <property type="nucleotide sequence ID" value="NZ_CP024201.1"/>
</dbReference>
<feature type="chain" id="PRO_5013615348" description="TonB C-terminal domain-containing protein" evidence="11">
    <location>
        <begin position="22"/>
        <end position="229"/>
    </location>
</feature>
<dbReference type="NCBIfam" id="TIGR01352">
    <property type="entry name" value="tonB_Cterm"/>
    <property type="match status" value="1"/>
</dbReference>
<dbReference type="InterPro" id="IPR051045">
    <property type="entry name" value="TonB-dependent_transducer"/>
</dbReference>
<evidence type="ECO:0000256" key="7">
    <source>
        <dbReference type="ARBA" id="ARBA00022927"/>
    </source>
</evidence>
<sequence>MAGLAAAILHGLVFLALSRAASDGARVEVPEVAVELFSASPAWSPPATSRPKPEAPSAASAPEATPVARSVSQPAAAAQATAAPTPVFQRIAQGAPAVSETAFTAGSASVSTATGIGTGEAASAGVGVRSAEDPYPAQVLAWIERHKRYPERGRAESLEGAVVVAVTLDRRGRVRAVDLIRSSGHGVLDDAALAQVRNASPFPAAPADSTWSRRRFEAPIVYRVRVGRA</sequence>
<dbReference type="Proteomes" id="UP000228945">
    <property type="component" value="Chromosome"/>
</dbReference>
<evidence type="ECO:0000256" key="9">
    <source>
        <dbReference type="ARBA" id="ARBA00023136"/>
    </source>
</evidence>
<evidence type="ECO:0000256" key="11">
    <source>
        <dbReference type="SAM" id="SignalP"/>
    </source>
</evidence>
<dbReference type="SUPFAM" id="SSF74653">
    <property type="entry name" value="TolA/TonB C-terminal domain"/>
    <property type="match status" value="1"/>
</dbReference>
<dbReference type="AlphaFoldDB" id="A0A2D2AYM6"/>
<keyword evidence="4" id="KW-1003">Cell membrane</keyword>
<feature type="compositionally biased region" description="Low complexity" evidence="10">
    <location>
        <begin position="55"/>
        <end position="66"/>
    </location>
</feature>
<name>A0A2D2AYM6_9CAUL</name>
<dbReference type="PANTHER" id="PTHR33446">
    <property type="entry name" value="PROTEIN TONB-RELATED"/>
    <property type="match status" value="1"/>
</dbReference>
<keyword evidence="9" id="KW-0472">Membrane</keyword>
<dbReference type="EMBL" id="CP024201">
    <property type="protein sequence ID" value="ATQ43091.1"/>
    <property type="molecule type" value="Genomic_DNA"/>
</dbReference>
<evidence type="ECO:0000256" key="8">
    <source>
        <dbReference type="ARBA" id="ARBA00022989"/>
    </source>
</evidence>
<dbReference type="KEGG" id="cmb:CSW64_12045"/>
<protein>
    <recommendedName>
        <fullName evidence="12">TonB C-terminal domain-containing protein</fullName>
    </recommendedName>
</protein>
<dbReference type="GO" id="GO:0055085">
    <property type="term" value="P:transmembrane transport"/>
    <property type="evidence" value="ECO:0007669"/>
    <property type="project" value="InterPro"/>
</dbReference>
<dbReference type="GO" id="GO:0031992">
    <property type="term" value="F:energy transducer activity"/>
    <property type="evidence" value="ECO:0007669"/>
    <property type="project" value="TreeGrafter"/>
</dbReference>
<dbReference type="GO" id="GO:0015031">
    <property type="term" value="P:protein transport"/>
    <property type="evidence" value="ECO:0007669"/>
    <property type="project" value="UniProtKB-KW"/>
</dbReference>
<keyword evidence="6" id="KW-0812">Transmembrane</keyword>
<dbReference type="GO" id="GO:0098797">
    <property type="term" value="C:plasma membrane protein complex"/>
    <property type="evidence" value="ECO:0007669"/>
    <property type="project" value="TreeGrafter"/>
</dbReference>
<keyword evidence="5" id="KW-0997">Cell inner membrane</keyword>
<evidence type="ECO:0000256" key="1">
    <source>
        <dbReference type="ARBA" id="ARBA00004383"/>
    </source>
</evidence>
<dbReference type="Gene3D" id="3.30.1150.10">
    <property type="match status" value="1"/>
</dbReference>
<comment type="subcellular location">
    <subcellularLocation>
        <location evidence="1">Cell inner membrane</location>
        <topology evidence="1">Single-pass membrane protein</topology>
        <orientation evidence="1">Periplasmic side</orientation>
    </subcellularLocation>
</comment>
<gene>
    <name evidence="13" type="ORF">CSW64_12045</name>
</gene>
<evidence type="ECO:0000256" key="5">
    <source>
        <dbReference type="ARBA" id="ARBA00022519"/>
    </source>
</evidence>
<dbReference type="InterPro" id="IPR006260">
    <property type="entry name" value="TonB/TolA_C"/>
</dbReference>
<evidence type="ECO:0000256" key="4">
    <source>
        <dbReference type="ARBA" id="ARBA00022475"/>
    </source>
</evidence>
<comment type="similarity">
    <text evidence="2">Belongs to the TonB family.</text>
</comment>
<organism evidence="13 14">
    <name type="scientific">Caulobacter mirabilis</name>
    <dbReference type="NCBI Taxonomy" id="69666"/>
    <lineage>
        <taxon>Bacteria</taxon>
        <taxon>Pseudomonadati</taxon>
        <taxon>Pseudomonadota</taxon>
        <taxon>Alphaproteobacteria</taxon>
        <taxon>Caulobacterales</taxon>
        <taxon>Caulobacteraceae</taxon>
        <taxon>Caulobacter</taxon>
    </lineage>
</organism>
<dbReference type="InterPro" id="IPR037682">
    <property type="entry name" value="TonB_C"/>
</dbReference>
<accession>A0A2D2AYM6</accession>
<evidence type="ECO:0000256" key="2">
    <source>
        <dbReference type="ARBA" id="ARBA00006555"/>
    </source>
</evidence>
<dbReference type="PROSITE" id="PS52015">
    <property type="entry name" value="TONB_CTD"/>
    <property type="match status" value="1"/>
</dbReference>
<evidence type="ECO:0000259" key="12">
    <source>
        <dbReference type="PROSITE" id="PS52015"/>
    </source>
</evidence>
<dbReference type="PANTHER" id="PTHR33446:SF2">
    <property type="entry name" value="PROTEIN TONB"/>
    <property type="match status" value="1"/>
</dbReference>
<dbReference type="OrthoDB" id="7188247at2"/>
<proteinExistence type="inferred from homology"/>